<dbReference type="EMBL" id="MHLB01000045">
    <property type="protein sequence ID" value="OGZ01248.1"/>
    <property type="molecule type" value="Genomic_DNA"/>
</dbReference>
<gene>
    <name evidence="1" type="ORF">A2946_00665</name>
</gene>
<proteinExistence type="predicted"/>
<protein>
    <submittedName>
        <fullName evidence="1">Uncharacterized protein</fullName>
    </submittedName>
</protein>
<evidence type="ECO:0000313" key="1">
    <source>
        <dbReference type="EMBL" id="OGZ01248.1"/>
    </source>
</evidence>
<evidence type="ECO:0000313" key="2">
    <source>
        <dbReference type="Proteomes" id="UP000178348"/>
    </source>
</evidence>
<name>A0A1G2CLE7_9BACT</name>
<dbReference type="Proteomes" id="UP000178348">
    <property type="component" value="Unassembled WGS sequence"/>
</dbReference>
<organism evidence="1 2">
    <name type="scientific">Candidatus Liptonbacteria bacterium RIFCSPLOWO2_01_FULL_53_13</name>
    <dbReference type="NCBI Taxonomy" id="1798651"/>
    <lineage>
        <taxon>Bacteria</taxon>
        <taxon>Candidatus Liptoniibacteriota</taxon>
    </lineage>
</organism>
<dbReference type="AlphaFoldDB" id="A0A1G2CLE7"/>
<comment type="caution">
    <text evidence="1">The sequence shown here is derived from an EMBL/GenBank/DDBJ whole genome shotgun (WGS) entry which is preliminary data.</text>
</comment>
<reference evidence="1 2" key="1">
    <citation type="journal article" date="2016" name="Nat. Commun.">
        <title>Thousands of microbial genomes shed light on interconnected biogeochemical processes in an aquifer system.</title>
        <authorList>
            <person name="Anantharaman K."/>
            <person name="Brown C.T."/>
            <person name="Hug L.A."/>
            <person name="Sharon I."/>
            <person name="Castelle C.J."/>
            <person name="Probst A.J."/>
            <person name="Thomas B.C."/>
            <person name="Singh A."/>
            <person name="Wilkins M.J."/>
            <person name="Karaoz U."/>
            <person name="Brodie E.L."/>
            <person name="Williams K.H."/>
            <person name="Hubbard S.S."/>
            <person name="Banfield J.F."/>
        </authorList>
    </citation>
    <scope>NUCLEOTIDE SEQUENCE [LARGE SCALE GENOMIC DNA]</scope>
</reference>
<accession>A0A1G2CLE7</accession>
<sequence length="160" mass="17704">MQFFTDLATRIAATKPYNFAELRDVKEGEKDTGTRADDDLARFWGFLEELHAKALAAIEEHERDMNHESGGAACVATCKNFDRTMNSAAQEHCSLSEVFWAEVRAKAGYPQGSIGIRKDGAIVIVKDGRDMGFRATTIVELSIPRELVALLDGRVPGRIM</sequence>